<keyword evidence="3 11" id="KW-0808">Transferase</keyword>
<evidence type="ECO:0000256" key="6">
    <source>
        <dbReference type="ARBA" id="ARBA00022840"/>
    </source>
</evidence>
<reference evidence="14 16" key="2">
    <citation type="submission" date="2018-01" db="EMBL/GenBank/DDBJ databases">
        <title>Co-occurrence of chitin degradation, pigmentation and bioactivity in marine Pseudoalteromonas.</title>
        <authorList>
            <person name="Paulsen S."/>
            <person name="Gram L."/>
            <person name="Machado H."/>
        </authorList>
    </citation>
    <scope>NUCLEOTIDE SEQUENCE [LARGE SCALE GENOMIC DNA]</scope>
    <source>
        <strain evidence="14 16">S1946</strain>
    </source>
</reference>
<evidence type="ECO:0000256" key="2">
    <source>
        <dbReference type="ARBA" id="ARBA00022516"/>
    </source>
</evidence>
<reference evidence="13 15" key="1">
    <citation type="journal article" date="2015" name="BMC Genomics">
        <title>Genome mining reveals unlocked bioactive potential of marine Gram-negative bacteria.</title>
        <authorList>
            <person name="Machado H."/>
            <person name="Sonnenschein E.C."/>
            <person name="Melchiorsen J."/>
            <person name="Gram L."/>
        </authorList>
    </citation>
    <scope>NUCLEOTIDE SEQUENCE [LARGE SCALE GENOMIC DNA]</scope>
    <source>
        <strain evidence="13 15">S2471</strain>
    </source>
</reference>
<dbReference type="Proteomes" id="UP000292345">
    <property type="component" value="Unassembled WGS sequence"/>
</dbReference>
<evidence type="ECO:0000256" key="8">
    <source>
        <dbReference type="ARBA" id="ARBA00023160"/>
    </source>
</evidence>
<dbReference type="GO" id="GO:0005524">
    <property type="term" value="F:ATP binding"/>
    <property type="evidence" value="ECO:0007669"/>
    <property type="project" value="UniProtKB-KW"/>
</dbReference>
<dbReference type="Gene3D" id="3.90.226.10">
    <property type="entry name" value="2-enoyl-CoA Hydratase, Chain A, domain 1"/>
    <property type="match status" value="1"/>
</dbReference>
<dbReference type="Proteomes" id="UP000033452">
    <property type="component" value="Unassembled WGS sequence"/>
</dbReference>
<feature type="domain" description="CoA carboxyltransferase C-terminal" evidence="12">
    <location>
        <begin position="42"/>
        <end position="295"/>
    </location>
</feature>
<dbReference type="GO" id="GO:0016743">
    <property type="term" value="F:carboxyl- or carbamoyltransferase activity"/>
    <property type="evidence" value="ECO:0007669"/>
    <property type="project" value="UniProtKB-UniRule"/>
</dbReference>
<keyword evidence="13" id="KW-0436">Ligase</keyword>
<dbReference type="InterPro" id="IPR001095">
    <property type="entry name" value="Acetyl_CoA_COase_a_su"/>
</dbReference>
<dbReference type="GO" id="GO:0009317">
    <property type="term" value="C:acetyl-CoA carboxylase complex"/>
    <property type="evidence" value="ECO:0007669"/>
    <property type="project" value="InterPro"/>
</dbReference>
<dbReference type="EMBL" id="PPUZ01000032">
    <property type="protein sequence ID" value="RZM80354.1"/>
    <property type="molecule type" value="Genomic_DNA"/>
</dbReference>
<name>A0A0F4QW76_9GAMM</name>
<evidence type="ECO:0000256" key="11">
    <source>
        <dbReference type="HAMAP-Rule" id="MF_00823"/>
    </source>
</evidence>
<keyword evidence="2 11" id="KW-0444">Lipid biosynthesis</keyword>
<dbReference type="OrthoDB" id="9808023at2"/>
<dbReference type="GO" id="GO:0003989">
    <property type="term" value="F:acetyl-CoA carboxylase activity"/>
    <property type="evidence" value="ECO:0007669"/>
    <property type="project" value="InterPro"/>
</dbReference>
<dbReference type="PANTHER" id="PTHR42853">
    <property type="entry name" value="ACETYL-COENZYME A CARBOXYLASE CARBOXYL TRANSFERASE SUBUNIT ALPHA"/>
    <property type="match status" value="1"/>
</dbReference>
<comment type="subcellular location">
    <subcellularLocation>
        <location evidence="11">Cytoplasm</location>
    </subcellularLocation>
</comment>
<dbReference type="InterPro" id="IPR029045">
    <property type="entry name" value="ClpP/crotonase-like_dom_sf"/>
</dbReference>
<organism evidence="13 15">
    <name type="scientific">Pseudoalteromonas rubra</name>
    <dbReference type="NCBI Taxonomy" id="43658"/>
    <lineage>
        <taxon>Bacteria</taxon>
        <taxon>Pseudomonadati</taxon>
        <taxon>Pseudomonadota</taxon>
        <taxon>Gammaproteobacteria</taxon>
        <taxon>Alteromonadales</taxon>
        <taxon>Pseudoalteromonadaceae</taxon>
        <taxon>Pseudoalteromonas</taxon>
    </lineage>
</organism>
<evidence type="ECO:0000313" key="13">
    <source>
        <dbReference type="EMBL" id="KJZ11579.1"/>
    </source>
</evidence>
<evidence type="ECO:0000256" key="9">
    <source>
        <dbReference type="ARBA" id="ARBA00049152"/>
    </source>
</evidence>
<evidence type="ECO:0000256" key="1">
    <source>
        <dbReference type="ARBA" id="ARBA00004956"/>
    </source>
</evidence>
<protein>
    <recommendedName>
        <fullName evidence="11">Acetyl-coenzyme A carboxylase carboxyl transferase subunit alpha</fullName>
        <shortName evidence="11">ACCase subunit alpha</shortName>
        <shortName evidence="11">Acetyl-CoA carboxylase carboxyltransferase subunit alpha</shortName>
        <ecNumber evidence="11">2.1.3.15</ecNumber>
    </recommendedName>
</protein>
<evidence type="ECO:0000256" key="7">
    <source>
        <dbReference type="ARBA" id="ARBA00023098"/>
    </source>
</evidence>
<comment type="subunit">
    <text evidence="11">Acetyl-CoA carboxylase is a heterohexamer composed of biotin carboxyl carrier protein (AccB), biotin carboxylase (AccC) and two subunits each of ACCase subunit alpha (AccA) and ACCase subunit beta (AccD).</text>
</comment>
<dbReference type="UniPathway" id="UPA00655">
    <property type="reaction ID" value="UER00711"/>
</dbReference>
<evidence type="ECO:0000256" key="3">
    <source>
        <dbReference type="ARBA" id="ARBA00022679"/>
    </source>
</evidence>
<dbReference type="PRINTS" id="PR01069">
    <property type="entry name" value="ACCCTRFRASEA"/>
</dbReference>
<dbReference type="AlphaFoldDB" id="A0A0F4QW76"/>
<evidence type="ECO:0000259" key="12">
    <source>
        <dbReference type="PROSITE" id="PS50989"/>
    </source>
</evidence>
<dbReference type="GO" id="GO:0006633">
    <property type="term" value="P:fatty acid biosynthetic process"/>
    <property type="evidence" value="ECO:0007669"/>
    <property type="project" value="UniProtKB-KW"/>
</dbReference>
<keyword evidence="8 11" id="KW-0275">Fatty acid biosynthesis</keyword>
<evidence type="ECO:0000256" key="4">
    <source>
        <dbReference type="ARBA" id="ARBA00022741"/>
    </source>
</evidence>
<dbReference type="InterPro" id="IPR011763">
    <property type="entry name" value="COA_CT_C"/>
</dbReference>
<keyword evidence="6 11" id="KW-0067">ATP-binding</keyword>
<evidence type="ECO:0000256" key="5">
    <source>
        <dbReference type="ARBA" id="ARBA00022832"/>
    </source>
</evidence>
<accession>A0A0F4QW76</accession>
<comment type="pathway">
    <text evidence="1 11">Lipid metabolism; malonyl-CoA biosynthesis; malonyl-CoA from acetyl-CoA: step 1/1.</text>
</comment>
<comment type="similarity">
    <text evidence="11">Belongs to the AccA family.</text>
</comment>
<dbReference type="PATRIC" id="fig|43658.5.peg.1026"/>
<dbReference type="GO" id="GO:2001295">
    <property type="term" value="P:malonyl-CoA biosynthetic process"/>
    <property type="evidence" value="ECO:0007669"/>
    <property type="project" value="UniProtKB-UniRule"/>
</dbReference>
<dbReference type="NCBIfam" id="NF004344">
    <property type="entry name" value="PRK05724.1"/>
    <property type="match status" value="1"/>
</dbReference>
<evidence type="ECO:0000313" key="15">
    <source>
        <dbReference type="Proteomes" id="UP000033452"/>
    </source>
</evidence>
<dbReference type="FunFam" id="3.90.226.10:FF:000008">
    <property type="entry name" value="Acetyl-coenzyme A carboxylase carboxyl transferase subunit alpha"/>
    <property type="match status" value="1"/>
</dbReference>
<evidence type="ECO:0000313" key="14">
    <source>
        <dbReference type="EMBL" id="RZM80354.1"/>
    </source>
</evidence>
<dbReference type="SUPFAM" id="SSF52096">
    <property type="entry name" value="ClpP/crotonase"/>
    <property type="match status" value="1"/>
</dbReference>
<dbReference type="EC" id="2.1.3.15" evidence="11"/>
<dbReference type="NCBIfam" id="TIGR00513">
    <property type="entry name" value="accA"/>
    <property type="match status" value="1"/>
</dbReference>
<dbReference type="PROSITE" id="PS50989">
    <property type="entry name" value="COA_CT_CTER"/>
    <property type="match status" value="1"/>
</dbReference>
<comment type="catalytic activity">
    <reaction evidence="9 11">
        <text>N(6)-carboxybiotinyl-L-lysyl-[protein] + acetyl-CoA = N(6)-biotinyl-L-lysyl-[protein] + malonyl-CoA</text>
        <dbReference type="Rhea" id="RHEA:54728"/>
        <dbReference type="Rhea" id="RHEA-COMP:10505"/>
        <dbReference type="Rhea" id="RHEA-COMP:10506"/>
        <dbReference type="ChEBI" id="CHEBI:57288"/>
        <dbReference type="ChEBI" id="CHEBI:57384"/>
        <dbReference type="ChEBI" id="CHEBI:83144"/>
        <dbReference type="ChEBI" id="CHEBI:83145"/>
        <dbReference type="EC" id="2.1.3.15"/>
    </reaction>
</comment>
<keyword evidence="11" id="KW-0963">Cytoplasm</keyword>
<keyword evidence="5 11" id="KW-0276">Fatty acid metabolism</keyword>
<dbReference type="HAMAP" id="MF_00823">
    <property type="entry name" value="AcetylCoA_CT_alpha"/>
    <property type="match status" value="1"/>
</dbReference>
<dbReference type="Pfam" id="PF03255">
    <property type="entry name" value="ACCA"/>
    <property type="match status" value="1"/>
</dbReference>
<dbReference type="EMBL" id="JXYA01000009">
    <property type="protein sequence ID" value="KJZ11579.1"/>
    <property type="molecule type" value="Genomic_DNA"/>
</dbReference>
<comment type="caution">
    <text evidence="13">The sequence shown here is derived from an EMBL/GenBank/DDBJ whole genome shotgun (WGS) entry which is preliminary data.</text>
</comment>
<evidence type="ECO:0000256" key="10">
    <source>
        <dbReference type="ARBA" id="ARBA00058482"/>
    </source>
</evidence>
<keyword evidence="7 11" id="KW-0443">Lipid metabolism</keyword>
<sequence>MSLNYLEFELPIAELEAKINELQNVSRSGSLDLSLEEEISRLKEKSVEQTKKIFDNLGAWQVSQLARHPLRPYTRDYIERIFTEFDEFAGDRTFANDPAILGGVARLDDKPVMVIGQQKGRDTAEKIKRNFGMPKPEGYRKALRLMEMAERFKMPIITFIDTPGAYPGVGAEERGQSEAIARNLKVMAALKVPTICTVIGEGGSGGALAIGVGDRVNMLQYSTYSVISPEGCASILWKSAEKAPLAAEAMGVSAARVKELDLINTIIDEPMGGAHRNYDTMAKNLKAQLKRDLGELEALSTEEMLEQRYQRLMSFGYC</sequence>
<dbReference type="RefSeq" id="WP_046003859.1">
    <property type="nucleotide sequence ID" value="NZ_JXYA01000009.1"/>
</dbReference>
<keyword evidence="4 11" id="KW-0547">Nucleotide-binding</keyword>
<proteinExistence type="inferred from homology"/>
<keyword evidence="15" id="KW-1185">Reference proteome</keyword>
<evidence type="ECO:0000313" key="16">
    <source>
        <dbReference type="Proteomes" id="UP000292345"/>
    </source>
</evidence>
<dbReference type="NCBIfam" id="NF041504">
    <property type="entry name" value="AccA_sub"/>
    <property type="match status" value="1"/>
</dbReference>
<gene>
    <name evidence="11" type="primary">accA</name>
    <name evidence="14" type="ORF">C3B51_12395</name>
    <name evidence="13" type="ORF">TW77_04920</name>
</gene>
<dbReference type="PANTHER" id="PTHR42853:SF3">
    <property type="entry name" value="ACETYL-COENZYME A CARBOXYLASE CARBOXYL TRANSFERASE SUBUNIT ALPHA, CHLOROPLASTIC"/>
    <property type="match status" value="1"/>
</dbReference>
<comment type="function">
    <text evidence="10 11">Component of the acetyl coenzyme A carboxylase (ACC) complex. First, biotin carboxylase catalyzes the carboxylation of biotin on its carrier protein (BCCP) and then the CO(2) group is transferred by the carboxyltransferase to acetyl-CoA to form malonyl-CoA.</text>
</comment>